<dbReference type="PANTHER" id="PTHR30146:SF109">
    <property type="entry name" value="HTH-TYPE TRANSCRIPTIONAL REGULATOR GALS"/>
    <property type="match status" value="1"/>
</dbReference>
<dbReference type="CDD" id="cd06267">
    <property type="entry name" value="PBP1_LacI_sugar_binding-like"/>
    <property type="match status" value="1"/>
</dbReference>
<evidence type="ECO:0000256" key="2">
    <source>
        <dbReference type="ARBA" id="ARBA00023125"/>
    </source>
</evidence>
<dbReference type="Proteomes" id="UP000723714">
    <property type="component" value="Unassembled WGS sequence"/>
</dbReference>
<keyword evidence="2" id="KW-0238">DNA-binding</keyword>
<dbReference type="EMBL" id="JABACJ020000001">
    <property type="protein sequence ID" value="MBU3874519.1"/>
    <property type="molecule type" value="Genomic_DNA"/>
</dbReference>
<dbReference type="RefSeq" id="WP_216238778.1">
    <property type="nucleotide sequence ID" value="NZ_JABACJ020000001.1"/>
</dbReference>
<name>A0ABS6CYX1_9FIRM</name>
<evidence type="ECO:0000256" key="3">
    <source>
        <dbReference type="ARBA" id="ARBA00023163"/>
    </source>
</evidence>
<dbReference type="SMART" id="SM00354">
    <property type="entry name" value="HTH_LACI"/>
    <property type="match status" value="1"/>
</dbReference>
<gene>
    <name evidence="5" type="ORF">HGO97_001665</name>
</gene>
<dbReference type="InterPro" id="IPR046335">
    <property type="entry name" value="LacI/GalR-like_sensor"/>
</dbReference>
<accession>A0ABS6CYX1</accession>
<sequence length="337" mass="37965">MKATREDVAKMAGVSTATVSNVLNDPGKVKKSTADKVLEAVKALDYRPDMIARSMSTKRSMQLGIVLESLANPFFGDIVRGFENAANEKNYFVNICTGFNKLDEYFDNFITRRVDGVFVAAIPYKFNVDKIYNLVQKGIKIVVSGNVCADFRKVSSIEMNHMGAMREIMEYLYKLGHERIAYISGLGKNLAYDLRIKGYLDMVEKLQLPCGEELLIEGKYPYSTGMEDGYQYARQLIDSGKEFTAVICVNDLVALGAMKALKECGIRIPEDVSVIGFDGIEFGKYWEPELTTMSMNKVEFGEKAFEMLYSNMIKGGTSYHEYDMELIVRNSTSQCRR</sequence>
<reference evidence="5 6" key="1">
    <citation type="submission" date="2021-06" db="EMBL/GenBank/DDBJ databases">
        <title>Faecalicatena sp. nov. isolated from porcine feces.</title>
        <authorList>
            <person name="Oh B.S."/>
            <person name="Lee J.H."/>
        </authorList>
    </citation>
    <scope>NUCLEOTIDE SEQUENCE [LARGE SCALE GENOMIC DNA]</scope>
    <source>
        <strain evidence="5 6">AGMB00832</strain>
    </source>
</reference>
<evidence type="ECO:0000313" key="6">
    <source>
        <dbReference type="Proteomes" id="UP000723714"/>
    </source>
</evidence>
<keyword evidence="1" id="KW-0805">Transcription regulation</keyword>
<dbReference type="PROSITE" id="PS50932">
    <property type="entry name" value="HTH_LACI_2"/>
    <property type="match status" value="1"/>
</dbReference>
<proteinExistence type="predicted"/>
<dbReference type="CDD" id="cd01392">
    <property type="entry name" value="HTH_LacI"/>
    <property type="match status" value="1"/>
</dbReference>
<dbReference type="InterPro" id="IPR000843">
    <property type="entry name" value="HTH_LacI"/>
</dbReference>
<organism evidence="5 6">
    <name type="scientific">Faecalicatena faecalis</name>
    <dbReference type="NCBI Taxonomy" id="2726362"/>
    <lineage>
        <taxon>Bacteria</taxon>
        <taxon>Bacillati</taxon>
        <taxon>Bacillota</taxon>
        <taxon>Clostridia</taxon>
        <taxon>Lachnospirales</taxon>
        <taxon>Lachnospiraceae</taxon>
        <taxon>Faecalicatena</taxon>
    </lineage>
</organism>
<dbReference type="PANTHER" id="PTHR30146">
    <property type="entry name" value="LACI-RELATED TRANSCRIPTIONAL REPRESSOR"/>
    <property type="match status" value="1"/>
</dbReference>
<comment type="caution">
    <text evidence="5">The sequence shown here is derived from an EMBL/GenBank/DDBJ whole genome shotgun (WGS) entry which is preliminary data.</text>
</comment>
<evidence type="ECO:0000259" key="4">
    <source>
        <dbReference type="PROSITE" id="PS50932"/>
    </source>
</evidence>
<evidence type="ECO:0000313" key="5">
    <source>
        <dbReference type="EMBL" id="MBU3874519.1"/>
    </source>
</evidence>
<dbReference type="Pfam" id="PF13377">
    <property type="entry name" value="Peripla_BP_3"/>
    <property type="match status" value="1"/>
</dbReference>
<protein>
    <submittedName>
        <fullName evidence="5">LacI family transcriptional regulator</fullName>
    </submittedName>
</protein>
<keyword evidence="6" id="KW-1185">Reference proteome</keyword>
<feature type="domain" description="HTH lacI-type" evidence="4">
    <location>
        <begin position="3"/>
        <end position="57"/>
    </location>
</feature>
<evidence type="ECO:0000256" key="1">
    <source>
        <dbReference type="ARBA" id="ARBA00023015"/>
    </source>
</evidence>
<dbReference type="Pfam" id="PF00356">
    <property type="entry name" value="LacI"/>
    <property type="match status" value="1"/>
</dbReference>
<keyword evidence="3" id="KW-0804">Transcription</keyword>